<organism evidence="1 2">
    <name type="scientific">Quillaja saponaria</name>
    <name type="common">Soap bark tree</name>
    <dbReference type="NCBI Taxonomy" id="32244"/>
    <lineage>
        <taxon>Eukaryota</taxon>
        <taxon>Viridiplantae</taxon>
        <taxon>Streptophyta</taxon>
        <taxon>Embryophyta</taxon>
        <taxon>Tracheophyta</taxon>
        <taxon>Spermatophyta</taxon>
        <taxon>Magnoliopsida</taxon>
        <taxon>eudicotyledons</taxon>
        <taxon>Gunneridae</taxon>
        <taxon>Pentapetalae</taxon>
        <taxon>rosids</taxon>
        <taxon>fabids</taxon>
        <taxon>Fabales</taxon>
        <taxon>Quillajaceae</taxon>
        <taxon>Quillaja</taxon>
    </lineage>
</organism>
<evidence type="ECO:0000313" key="1">
    <source>
        <dbReference type="EMBL" id="KAJ7960530.1"/>
    </source>
</evidence>
<keyword evidence="2" id="KW-1185">Reference proteome</keyword>
<dbReference type="KEGG" id="qsa:O6P43_020958"/>
<sequence length="100" mass="11770">MQALAKNVAPTTGQDEVKNHQKVHISEDYNLFALLSHVDLPRFVKDNFKDWLYRLEQFFEMDKIPYHVKTRLASINMEYGGKNLAVAHCLHKCSRWKHTL</sequence>
<proteinExistence type="predicted"/>
<reference evidence="1" key="1">
    <citation type="journal article" date="2023" name="Science">
        <title>Elucidation of the pathway for biosynthesis of saponin adjuvants from the soapbark tree.</title>
        <authorList>
            <person name="Reed J."/>
            <person name="Orme A."/>
            <person name="El-Demerdash A."/>
            <person name="Owen C."/>
            <person name="Martin L.B.B."/>
            <person name="Misra R.C."/>
            <person name="Kikuchi S."/>
            <person name="Rejzek M."/>
            <person name="Martin A.C."/>
            <person name="Harkess A."/>
            <person name="Leebens-Mack J."/>
            <person name="Louveau T."/>
            <person name="Stephenson M.J."/>
            <person name="Osbourn A."/>
        </authorList>
    </citation>
    <scope>NUCLEOTIDE SEQUENCE</scope>
    <source>
        <strain evidence="1">S10</strain>
    </source>
</reference>
<protein>
    <submittedName>
        <fullName evidence="1">Retrotransposon gag protein</fullName>
    </submittedName>
</protein>
<comment type="caution">
    <text evidence="1">The sequence shown here is derived from an EMBL/GenBank/DDBJ whole genome shotgun (WGS) entry which is preliminary data.</text>
</comment>
<dbReference type="AlphaFoldDB" id="A0AAD7LLU6"/>
<dbReference type="Proteomes" id="UP001163823">
    <property type="component" value="Chromosome 8"/>
</dbReference>
<dbReference type="EMBL" id="JARAOO010000008">
    <property type="protein sequence ID" value="KAJ7960530.1"/>
    <property type="molecule type" value="Genomic_DNA"/>
</dbReference>
<evidence type="ECO:0000313" key="2">
    <source>
        <dbReference type="Proteomes" id="UP001163823"/>
    </source>
</evidence>
<accession>A0AAD7LLU6</accession>
<name>A0AAD7LLU6_QUISA</name>
<gene>
    <name evidence="1" type="ORF">O6P43_020958</name>
</gene>